<protein>
    <submittedName>
        <fullName evidence="3">Uncharacterized protein</fullName>
    </submittedName>
</protein>
<feature type="region of interest" description="Disordered" evidence="2">
    <location>
        <begin position="1334"/>
        <end position="1473"/>
    </location>
</feature>
<feature type="compositionally biased region" description="Basic and acidic residues" evidence="2">
    <location>
        <begin position="1388"/>
        <end position="1440"/>
    </location>
</feature>
<feature type="region of interest" description="Disordered" evidence="2">
    <location>
        <begin position="1"/>
        <end position="65"/>
    </location>
</feature>
<keyword evidence="4" id="KW-1185">Reference proteome</keyword>
<sequence>MSDRVIHVGEGEAKLADARMTAVPGGDLEDSGDDASRRPSPKRGQGPGAERAAKRRDPLEATTTPVLDISQMERLLESHSAKILKAQKDNLEGMMSLFEQQTSERLSRIEAKADSADQRSLAVETRLEQMQAQIQEIQEAGKGRSVGQSEPDRRFTLVFGGWPKDSRRQVVLQQLKEGLEKLDLLRHMDSEAFCTGPRRSTALAVFHARPGESEYMVRKRMHQVIAGLANTHVAVPQGRRMFATYSKSRAERAVSGHAAWIKRSLAALGHEYVSLLDIEYSTGTCWVGSSTVASATRPTEPGVDEKHILREETEGNKVWVNVVALATELSRPQREIARLLEEMPRREAGWASDQKVAGSVCDMFSLRLKSGSARPILILDALRWDRDEEGVPQPVGLQLGIPGGVTIPEIEICVDTYKCLGTDHELLRGDVEAFTMDELDMAMAAGHKGKAVGIDQTSSFYDELSPRFEFEGPNSVVEQEASQRYKWQDAEDAFEGLKLNNLLCMDDGLQWSKGVEGIEKRIMQWGVLLQEYGLKINAKKCQLYCSPFHAGKRTIRIQGELLHATDELHILGMTFRVGITPSELLSPLLAKARAKFWGGLQYLLRSKTPIGGRIRLMERILGGTVLWPLSALPMDSAGLGLINNLQLQICIWMMRVAKRHDESWVQFRERAYRGARSVIHKYAGKRWSTVWLEKWWKYAGHRTRINMHCTMNAATIVDEYRTRTWWVDQQSKPTTGARHPGHHYPKLMNMERDMDQAAGGAWREHTYDSAMQRMLPLLVGLRATWAFAADTWPPEGIAGNFHNDAKFGAHANVPRPEAHRQLQQEMKTEILLKNEEYTPAHHHGDRRAVHPQELHLSTTRQKNIETTDLYPLDQANHQSTSGSHEQMEDEDTTWLMQTDLDQPAWLAYLSMLREKLDAMTKVERAMCVDTMIRRLDWHATDSLNGYFLGHMGGRTASLTALLVAFKDEVEVDTEAGPSDLVEGMWNEATYFIPAHPGSRRHRGLRMAPEEPTIMLSPREIPSELLTPGVTPPCSPAEQQEQPARKKTCLRIELSASVGRDRQTTGVLRVPMETGSTTLQLRVQVQEGSDNDTTETVPADSPPRLTETLLPHPAPGSLAHAGMSLLEYWRTYEAWTTGTISATQLTQTYGAQTAELLLRQWRDMNTGQAVPVCQDEGGLETSEDKAKNQNEATDQDTEEAALLTLPMQSLVVPLVAGMEAQGMAEAEGTMDIIKEHLCRQRGEGTTRTEQASSLYAMMQSRGHSGYLDYFPQLMEEIGLEVDVDLNPRCLPGPTPFLTWVESELWESYLDFYEAASGFESDALLALRGRPTMEPRDREAWRRWAGMPAASRPSRSRSPRRVDTQRTSTRPEPDRDQDNQDVASFMHRFNRGDSRGDDRRRRRSQRGDGGRNRERSRERGSSARGGGREERVRERITRETRRLTPASCPSNEWYDWRPSADARSEPASASTDVRRASNNTGTEMDLLQATGEWFVILGLRAQGDEQVEPANAITKQRQARARTTLAAMTDRDVATMVRALMRLMGMLYIEAARLLTQAQDDRRRGSEMIEVEVDDEESIYMQQGMRMWQPWENLLQDLVAIADQSLDINRGFLQGLRRRITNSLYLQTPRGQQLQATLIAVIPGGDSQEVEICDTEHNEADRVEEWWSKLKSHMELGRDETGASQSSRLEPRPSRSLNLADPGHSASEVEAWEAERRVIHEEQGRDAAEDERAEEEARQEQEDAKLYEEHLAAEEAVNYKNWENWEVLNTPTRPKRRRLLVETSPGNAGDGLTGHRAELDLPRQLEGLQVTLTMTEQLDVPGPVQAASDASRPAVDINNDQYQKAYLSWKRGHISDQGIEEVFGSDWLFLFQVQRDGVGEDTMGGIGSETGAPATTQLDAPGVSVEEGAVTQAWHLPLQPGVVSLELDDESQQAMSGANGTT</sequence>
<evidence type="ECO:0000313" key="3">
    <source>
        <dbReference type="EMBL" id="OLP85011.1"/>
    </source>
</evidence>
<feature type="compositionally biased region" description="Basic and acidic residues" evidence="2">
    <location>
        <begin position="1"/>
        <end position="17"/>
    </location>
</feature>
<feature type="coiled-coil region" evidence="1">
    <location>
        <begin position="69"/>
        <end position="140"/>
    </location>
</feature>
<name>A0A1Q9CQ22_SYMMI</name>
<proteinExistence type="predicted"/>
<gene>
    <name evidence="3" type="ORF">AK812_SmicGene34050</name>
</gene>
<reference evidence="3 4" key="1">
    <citation type="submission" date="2016-02" db="EMBL/GenBank/DDBJ databases">
        <title>Genome analysis of coral dinoflagellate symbionts highlights evolutionary adaptations to a symbiotic lifestyle.</title>
        <authorList>
            <person name="Aranda M."/>
            <person name="Li Y."/>
            <person name="Liew Y.J."/>
            <person name="Baumgarten S."/>
            <person name="Simakov O."/>
            <person name="Wilson M."/>
            <person name="Piel J."/>
            <person name="Ashoor H."/>
            <person name="Bougouffa S."/>
            <person name="Bajic V.B."/>
            <person name="Ryu T."/>
            <person name="Ravasi T."/>
            <person name="Bayer T."/>
            <person name="Micklem G."/>
            <person name="Kim H."/>
            <person name="Bhak J."/>
            <person name="Lajeunesse T.C."/>
            <person name="Voolstra C.R."/>
        </authorList>
    </citation>
    <scope>NUCLEOTIDE SEQUENCE [LARGE SCALE GENOMIC DNA]</scope>
    <source>
        <strain evidence="3 4">CCMP2467</strain>
    </source>
</reference>
<feature type="compositionally biased region" description="Basic and acidic residues" evidence="2">
    <location>
        <begin position="1452"/>
        <end position="1462"/>
    </location>
</feature>
<dbReference type="EMBL" id="LSRX01001000">
    <property type="protein sequence ID" value="OLP85011.1"/>
    <property type="molecule type" value="Genomic_DNA"/>
</dbReference>
<dbReference type="OrthoDB" id="416671at2759"/>
<dbReference type="Proteomes" id="UP000186817">
    <property type="component" value="Unassembled WGS sequence"/>
</dbReference>
<feature type="region of interest" description="Disordered" evidence="2">
    <location>
        <begin position="1170"/>
        <end position="1194"/>
    </location>
</feature>
<evidence type="ECO:0000256" key="2">
    <source>
        <dbReference type="SAM" id="MobiDB-lite"/>
    </source>
</evidence>
<keyword evidence="1" id="KW-0175">Coiled coil</keyword>
<feature type="compositionally biased region" description="Low complexity" evidence="2">
    <location>
        <begin position="1682"/>
        <end position="1697"/>
    </location>
</feature>
<comment type="caution">
    <text evidence="3">The sequence shown here is derived from an EMBL/GenBank/DDBJ whole genome shotgun (WGS) entry which is preliminary data.</text>
</comment>
<feature type="region of interest" description="Disordered" evidence="2">
    <location>
        <begin position="1675"/>
        <end position="1706"/>
    </location>
</feature>
<accession>A0A1Q9CQ22</accession>
<evidence type="ECO:0000313" key="4">
    <source>
        <dbReference type="Proteomes" id="UP000186817"/>
    </source>
</evidence>
<organism evidence="3 4">
    <name type="scientific">Symbiodinium microadriaticum</name>
    <name type="common">Dinoflagellate</name>
    <name type="synonym">Zooxanthella microadriatica</name>
    <dbReference type="NCBI Taxonomy" id="2951"/>
    <lineage>
        <taxon>Eukaryota</taxon>
        <taxon>Sar</taxon>
        <taxon>Alveolata</taxon>
        <taxon>Dinophyceae</taxon>
        <taxon>Suessiales</taxon>
        <taxon>Symbiodiniaceae</taxon>
        <taxon>Symbiodinium</taxon>
    </lineage>
</organism>
<feature type="compositionally biased region" description="Basic and acidic residues" evidence="2">
    <location>
        <begin position="1358"/>
        <end position="1376"/>
    </location>
</feature>
<evidence type="ECO:0000256" key="1">
    <source>
        <dbReference type="SAM" id="Coils"/>
    </source>
</evidence>
<feature type="region of interest" description="Disordered" evidence="2">
    <location>
        <begin position="1719"/>
        <end position="1741"/>
    </location>
</feature>